<protein>
    <submittedName>
        <fullName evidence="10">Protein rarD</fullName>
    </submittedName>
</protein>
<evidence type="ECO:0000256" key="6">
    <source>
        <dbReference type="ARBA" id="ARBA00022989"/>
    </source>
</evidence>
<evidence type="ECO:0000256" key="8">
    <source>
        <dbReference type="SAM" id="Phobius"/>
    </source>
</evidence>
<dbReference type="InterPro" id="IPR037185">
    <property type="entry name" value="EmrE-like"/>
</dbReference>
<evidence type="ECO:0000256" key="1">
    <source>
        <dbReference type="ARBA" id="ARBA00004651"/>
    </source>
</evidence>
<dbReference type="Proteomes" id="UP000013167">
    <property type="component" value="Unassembled WGS sequence"/>
</dbReference>
<evidence type="ECO:0000256" key="5">
    <source>
        <dbReference type="ARBA" id="ARBA00022692"/>
    </source>
</evidence>
<feature type="transmembrane region" description="Helical" evidence="8">
    <location>
        <begin position="47"/>
        <end position="68"/>
    </location>
</feature>
<feature type="transmembrane region" description="Helical" evidence="8">
    <location>
        <begin position="80"/>
        <end position="105"/>
    </location>
</feature>
<dbReference type="RefSeq" id="WP_010849789.1">
    <property type="nucleotide sequence ID" value="NZ_HF570956.1"/>
</dbReference>
<keyword evidence="4" id="KW-1003">Cell membrane</keyword>
<comment type="caution">
    <text evidence="10">The sequence shown here is derived from an EMBL/GenBank/DDBJ whole genome shotgun (WGS) entry which is preliminary data.</text>
</comment>
<proteinExistence type="inferred from homology"/>
<feature type="transmembrane region" description="Helical" evidence="8">
    <location>
        <begin position="277"/>
        <end position="295"/>
    </location>
</feature>
<dbReference type="HOGENOM" id="CLU_054508_1_0_11"/>
<evidence type="ECO:0000256" key="7">
    <source>
        <dbReference type="ARBA" id="ARBA00023136"/>
    </source>
</evidence>
<dbReference type="Pfam" id="PF00892">
    <property type="entry name" value="EamA"/>
    <property type="match status" value="2"/>
</dbReference>
<evidence type="ECO:0000256" key="2">
    <source>
        <dbReference type="ARBA" id="ARBA00007362"/>
    </source>
</evidence>
<sequence length="318" mass="33689">MTQPPAAASADAELRKGTLYGAAAYAIWGTFPLYFHALKPSGPWEILAHRIVWTLAFCGLILTIRRDWGWMRTTLRNPRLLGGLTVAALVIAVNWVVYILAVVSGRTYEAALGYFLNPIVTVGLGVLVLGERLRRLQWAAVGVGALAAIYLTVAGGVVPWIPVVLAASFATYGLVKKRVGASLAAMQSLATETIVLAPVAVGILAWLEVASTPTLGRHGGVHTGLVLSAGIVTAIPLLFFAAAARRVPLVTIGLLQFMTPVLQLLCGVLLLGEHVAPALWVGFGIVWVALALLTLDSLRSARAGRAQVARTDLEDPEP</sequence>
<keyword evidence="7 8" id="KW-0472">Membrane</keyword>
<keyword evidence="6 8" id="KW-1133">Transmembrane helix</keyword>
<dbReference type="EMBL" id="CAIZ01000115">
    <property type="protein sequence ID" value="CCH69913.1"/>
    <property type="molecule type" value="Genomic_DNA"/>
</dbReference>
<dbReference type="GO" id="GO:0005886">
    <property type="term" value="C:plasma membrane"/>
    <property type="evidence" value="ECO:0007669"/>
    <property type="project" value="UniProtKB-SubCell"/>
</dbReference>
<evidence type="ECO:0000256" key="3">
    <source>
        <dbReference type="ARBA" id="ARBA00022448"/>
    </source>
</evidence>
<dbReference type="AlphaFoldDB" id="N0DZ65"/>
<feature type="transmembrane region" description="Helical" evidence="8">
    <location>
        <begin position="219"/>
        <end position="242"/>
    </location>
</feature>
<feature type="transmembrane region" description="Helical" evidence="8">
    <location>
        <begin position="249"/>
        <end position="271"/>
    </location>
</feature>
<evidence type="ECO:0000256" key="4">
    <source>
        <dbReference type="ARBA" id="ARBA00022475"/>
    </source>
</evidence>
<feature type="domain" description="EamA" evidence="9">
    <location>
        <begin position="163"/>
        <end position="294"/>
    </location>
</feature>
<dbReference type="PANTHER" id="PTHR22911">
    <property type="entry name" value="ACYL-MALONYL CONDENSING ENZYME-RELATED"/>
    <property type="match status" value="1"/>
</dbReference>
<organism evidence="10 11">
    <name type="scientific">Phycicoccus elongatus Lp2</name>
    <dbReference type="NCBI Taxonomy" id="1193181"/>
    <lineage>
        <taxon>Bacteria</taxon>
        <taxon>Bacillati</taxon>
        <taxon>Actinomycetota</taxon>
        <taxon>Actinomycetes</taxon>
        <taxon>Micrococcales</taxon>
        <taxon>Intrasporangiaceae</taxon>
        <taxon>Phycicoccus</taxon>
    </lineage>
</organism>
<keyword evidence="3" id="KW-0813">Transport</keyword>
<feature type="transmembrane region" description="Helical" evidence="8">
    <location>
        <begin position="136"/>
        <end position="153"/>
    </location>
</feature>
<dbReference type="InterPro" id="IPR000620">
    <property type="entry name" value="EamA_dom"/>
</dbReference>
<evidence type="ECO:0000313" key="11">
    <source>
        <dbReference type="Proteomes" id="UP000013167"/>
    </source>
</evidence>
<accession>N0DZ65</accession>
<keyword evidence="5 8" id="KW-0812">Transmembrane</keyword>
<feature type="transmembrane region" description="Helical" evidence="8">
    <location>
        <begin position="159"/>
        <end position="175"/>
    </location>
</feature>
<dbReference type="SUPFAM" id="SSF103481">
    <property type="entry name" value="Multidrug resistance efflux transporter EmrE"/>
    <property type="match status" value="2"/>
</dbReference>
<comment type="similarity">
    <text evidence="2">Belongs to the EamA transporter family.</text>
</comment>
<dbReference type="InterPro" id="IPR004626">
    <property type="entry name" value="RarD"/>
</dbReference>
<dbReference type="NCBIfam" id="TIGR00688">
    <property type="entry name" value="rarD"/>
    <property type="match status" value="1"/>
</dbReference>
<keyword evidence="11" id="KW-1185">Reference proteome</keyword>
<feature type="transmembrane region" description="Helical" evidence="8">
    <location>
        <begin position="111"/>
        <end position="129"/>
    </location>
</feature>
<feature type="transmembrane region" description="Helical" evidence="8">
    <location>
        <begin position="17"/>
        <end position="35"/>
    </location>
</feature>
<name>N0DZ65_9MICO</name>
<feature type="transmembrane region" description="Helical" evidence="8">
    <location>
        <begin position="187"/>
        <end position="207"/>
    </location>
</feature>
<feature type="domain" description="EamA" evidence="9">
    <location>
        <begin position="16"/>
        <end position="151"/>
    </location>
</feature>
<reference evidence="10 11" key="1">
    <citation type="journal article" date="2013" name="ISME J.">
        <title>A metabolic model for members of the genus Tetrasphaera involved in enhanced biological phosphorus removal.</title>
        <authorList>
            <person name="Kristiansen R."/>
            <person name="Nguyen H.T.T."/>
            <person name="Saunders A.M."/>
            <person name="Nielsen J.L."/>
            <person name="Wimmer R."/>
            <person name="Le V.Q."/>
            <person name="McIlroy S.J."/>
            <person name="Petrovski S."/>
            <person name="Seviour R.J."/>
            <person name="Calteau A."/>
            <person name="Nielsen K.L."/>
            <person name="Nielsen P.H."/>
        </authorList>
    </citation>
    <scope>NUCLEOTIDE SEQUENCE [LARGE SCALE GENOMIC DNA]</scope>
    <source>
        <strain evidence="10 11">Lp2</strain>
    </source>
</reference>
<evidence type="ECO:0000259" key="9">
    <source>
        <dbReference type="Pfam" id="PF00892"/>
    </source>
</evidence>
<dbReference type="PANTHER" id="PTHR22911:SF137">
    <property type="entry name" value="SOLUTE CARRIER FAMILY 35 MEMBER G2-RELATED"/>
    <property type="match status" value="1"/>
</dbReference>
<dbReference type="eggNOG" id="COG2962">
    <property type="taxonomic scope" value="Bacteria"/>
</dbReference>
<dbReference type="STRING" id="1193181.BN10_460014"/>
<evidence type="ECO:0000313" key="10">
    <source>
        <dbReference type="EMBL" id="CCH69913.1"/>
    </source>
</evidence>
<comment type="subcellular location">
    <subcellularLocation>
        <location evidence="1">Cell membrane</location>
        <topology evidence="1">Multi-pass membrane protein</topology>
    </subcellularLocation>
</comment>
<gene>
    <name evidence="10" type="primary">rarD</name>
    <name evidence="10" type="ORF">BN10_460014</name>
</gene>